<evidence type="ECO:0000256" key="7">
    <source>
        <dbReference type="PIRSR" id="PIRSR630616-1"/>
    </source>
</evidence>
<dbReference type="Gene3D" id="1.10.510.10">
    <property type="entry name" value="Transferase(Phosphotransferase) domain 1"/>
    <property type="match status" value="1"/>
</dbReference>
<dbReference type="SMART" id="SM00240">
    <property type="entry name" value="FHA"/>
    <property type="match status" value="1"/>
</dbReference>
<feature type="binding site" evidence="8">
    <location>
        <begin position="313"/>
        <end position="314"/>
    </location>
    <ligand>
        <name>ATP</name>
        <dbReference type="ChEBI" id="CHEBI:30616"/>
    </ligand>
</feature>
<proteinExistence type="inferred from homology"/>
<dbReference type="Proteomes" id="UP000827549">
    <property type="component" value="Chromosome 6"/>
</dbReference>
<dbReference type="PROSITE" id="PS50006">
    <property type="entry name" value="FHA_DOMAIN"/>
    <property type="match status" value="1"/>
</dbReference>
<dbReference type="AlphaFoldDB" id="A0AAF1BQ20"/>
<evidence type="ECO:0000256" key="6">
    <source>
        <dbReference type="ARBA" id="ARBA00022840"/>
    </source>
</evidence>
<dbReference type="GO" id="GO:0004674">
    <property type="term" value="F:protein serine/threonine kinase activity"/>
    <property type="evidence" value="ECO:0007669"/>
    <property type="project" value="UniProtKB-KW"/>
</dbReference>
<dbReference type="GeneID" id="87811287"/>
<dbReference type="PANTHER" id="PTHR24350">
    <property type="entry name" value="SERINE/THREONINE-PROTEIN KINASE IAL-RELATED"/>
    <property type="match status" value="1"/>
</dbReference>
<evidence type="ECO:0000256" key="8">
    <source>
        <dbReference type="PIRSR" id="PIRSR630616-2"/>
    </source>
</evidence>
<keyword evidence="15" id="KW-1185">Reference proteome</keyword>
<evidence type="ECO:0000313" key="15">
    <source>
        <dbReference type="Proteomes" id="UP000827549"/>
    </source>
</evidence>
<dbReference type="SMART" id="SM00220">
    <property type="entry name" value="S_TKc"/>
    <property type="match status" value="1"/>
</dbReference>
<feature type="compositionally biased region" description="Acidic residues" evidence="11">
    <location>
        <begin position="480"/>
        <end position="498"/>
    </location>
</feature>
<evidence type="ECO:0000259" key="12">
    <source>
        <dbReference type="PROSITE" id="PS50006"/>
    </source>
</evidence>
<dbReference type="InterPro" id="IPR000253">
    <property type="entry name" value="FHA_dom"/>
</dbReference>
<dbReference type="InterPro" id="IPR030616">
    <property type="entry name" value="Aur-like"/>
</dbReference>
<keyword evidence="5 14" id="KW-0418">Kinase</keyword>
<keyword evidence="6 8" id="KW-0067">ATP-binding</keyword>
<evidence type="ECO:0000256" key="2">
    <source>
        <dbReference type="ARBA" id="ARBA00022527"/>
    </source>
</evidence>
<dbReference type="Pfam" id="PF00498">
    <property type="entry name" value="FHA"/>
    <property type="match status" value="1"/>
</dbReference>
<feature type="compositionally biased region" description="Low complexity" evidence="11">
    <location>
        <begin position="674"/>
        <end position="683"/>
    </location>
</feature>
<evidence type="ECO:0000256" key="4">
    <source>
        <dbReference type="ARBA" id="ARBA00022741"/>
    </source>
</evidence>
<dbReference type="Gene3D" id="2.60.200.20">
    <property type="match status" value="1"/>
</dbReference>
<feature type="active site" description="Proton acceptor" evidence="7">
    <location>
        <position position="309"/>
    </location>
</feature>
<keyword evidence="2" id="KW-0723">Serine/threonine-protein kinase</keyword>
<evidence type="ECO:0000259" key="13">
    <source>
        <dbReference type="PROSITE" id="PS50011"/>
    </source>
</evidence>
<feature type="compositionally biased region" description="Basic residues" evidence="11">
    <location>
        <begin position="707"/>
        <end position="718"/>
    </location>
</feature>
<feature type="binding site" evidence="8">
    <location>
        <position position="332"/>
    </location>
    <ligand>
        <name>ATP</name>
        <dbReference type="ChEBI" id="CHEBI:30616"/>
    </ligand>
</feature>
<dbReference type="PROSITE" id="PS00107">
    <property type="entry name" value="PROTEIN_KINASE_ATP"/>
    <property type="match status" value="1"/>
</dbReference>
<dbReference type="FunFam" id="1.10.510.10:FF:000571">
    <property type="entry name" value="Maternal embryonic leucine zipper kinase"/>
    <property type="match status" value="1"/>
</dbReference>
<dbReference type="RefSeq" id="XP_062630625.1">
    <property type="nucleotide sequence ID" value="XM_062774641.1"/>
</dbReference>
<dbReference type="SUPFAM" id="SSF49879">
    <property type="entry name" value="SMAD/FHA domain"/>
    <property type="match status" value="1"/>
</dbReference>
<dbReference type="FunFam" id="3.30.200.20:FF:000042">
    <property type="entry name" value="Aurora kinase A"/>
    <property type="match status" value="1"/>
</dbReference>
<dbReference type="InterPro" id="IPR000719">
    <property type="entry name" value="Prot_kinase_dom"/>
</dbReference>
<dbReference type="InterPro" id="IPR017441">
    <property type="entry name" value="Protein_kinase_ATP_BS"/>
</dbReference>
<dbReference type="InterPro" id="IPR008984">
    <property type="entry name" value="SMAD_FHA_dom_sf"/>
</dbReference>
<evidence type="ECO:0000256" key="5">
    <source>
        <dbReference type="ARBA" id="ARBA00022777"/>
    </source>
</evidence>
<protein>
    <submittedName>
        <fullName evidence="14">Serine/threonine-protein kinase cds1</fullName>
    </submittedName>
</protein>
<gene>
    <name evidence="14" type="primary">cds1</name>
    <name evidence="14" type="ORF">LOC62_06G008119</name>
</gene>
<dbReference type="Pfam" id="PF00069">
    <property type="entry name" value="Pkinase"/>
    <property type="match status" value="1"/>
</dbReference>
<evidence type="ECO:0000256" key="9">
    <source>
        <dbReference type="PIRSR" id="PIRSR630616-3"/>
    </source>
</evidence>
<dbReference type="PROSITE" id="PS00108">
    <property type="entry name" value="PROTEIN_KINASE_ST"/>
    <property type="match status" value="1"/>
</dbReference>
<feature type="domain" description="Protein kinase" evidence="13">
    <location>
        <begin position="183"/>
        <end position="453"/>
    </location>
</feature>
<comment type="similarity">
    <text evidence="1">Belongs to the protein kinase superfamily. CAMK Ser/Thr protein kinase family. CHEK2 subfamily.</text>
</comment>
<evidence type="ECO:0000256" key="11">
    <source>
        <dbReference type="SAM" id="MobiDB-lite"/>
    </source>
</evidence>
<sequence length="718" mass="78866">MADSAPFELEPTQLSQPYSQQPASQFANSQVDPRRKYWAVLIPTNSKHAILKLPWSKPSIQVGRGGPPVPNDVVLREKRVSNSHCRFFLGTPNGLKDEASVNSFRNSDEDPPVWVVDLGSSNGTFVNGTKVTKRHLVSGDEISLGHESAATNHEVRYIFRSVGGKGGRRQPAEEKVGAVYERYEMLSDLGKGTFATVKMAVDIESGDRRAIKQITKHRFQHNPKTLKLFQREIDICQQLTHENICRLIEWYEDPQHIHLVLEFVDGGDLLDYIMNWDGDGLPEKEVQELTSQICQAMAYCHENGVTHRDLKPENILLTKGTESQERMIKIADFGLAKMVDQGTMLKSMVGTPQYLAPEVVMQTKQKPGYESVVDSWSVGIIVYSMLTKALPFDDDEKLTLEQRIRSRHSVDFDRQPLYTHKVSEAGIDFIARLLDSEPTTRMTMEEALRHQWLLGAPLKESPPSQTLGGDSEWNIKSFDTFDDSDSDIEPYNGLDDDASSAGGRNRGMTASMTNFGGDSEREGNSDESFSQPMADMHLDTPNQKSTARSRLGQELKADVDVLPTPPTTGTPTAPPSISAGMDVDPSSPASKMDVDGSGRNATPVPRTPGGLVRRAGTAKAPPKRKQDDAVGSGMFSSGSLSPPPPEVPEAPAQRERETTPRAAAAGGSRRLTRAQTAKAAAEASPHTRAKSKANVATPVQDDTSPAKRSRARKSMRLG</sequence>
<dbReference type="EMBL" id="CP086719">
    <property type="protein sequence ID" value="WOO84599.1"/>
    <property type="molecule type" value="Genomic_DNA"/>
</dbReference>
<feature type="domain" description="FHA" evidence="12">
    <location>
        <begin position="60"/>
        <end position="131"/>
    </location>
</feature>
<organism evidence="14 15">
    <name type="scientific">Vanrija pseudolonga</name>
    <dbReference type="NCBI Taxonomy" id="143232"/>
    <lineage>
        <taxon>Eukaryota</taxon>
        <taxon>Fungi</taxon>
        <taxon>Dikarya</taxon>
        <taxon>Basidiomycota</taxon>
        <taxon>Agaricomycotina</taxon>
        <taxon>Tremellomycetes</taxon>
        <taxon>Trichosporonales</taxon>
        <taxon>Trichosporonaceae</taxon>
        <taxon>Vanrija</taxon>
    </lineage>
</organism>
<accession>A0AAF1BQ20</accession>
<dbReference type="CDD" id="cd00060">
    <property type="entry name" value="FHA"/>
    <property type="match status" value="1"/>
</dbReference>
<feature type="region of interest" description="Disordered" evidence="11">
    <location>
        <begin position="459"/>
        <end position="718"/>
    </location>
</feature>
<evidence type="ECO:0000256" key="3">
    <source>
        <dbReference type="ARBA" id="ARBA00022679"/>
    </source>
</evidence>
<dbReference type="GO" id="GO:0005524">
    <property type="term" value="F:ATP binding"/>
    <property type="evidence" value="ECO:0007669"/>
    <property type="project" value="UniProtKB-UniRule"/>
</dbReference>
<feature type="compositionally biased region" description="Polar residues" evidence="11">
    <location>
        <begin position="12"/>
        <end position="29"/>
    </location>
</feature>
<evidence type="ECO:0000256" key="10">
    <source>
        <dbReference type="PROSITE-ProRule" id="PRU10141"/>
    </source>
</evidence>
<dbReference type="PROSITE" id="PS50011">
    <property type="entry name" value="PROTEIN_KINASE_DOM"/>
    <property type="match status" value="1"/>
</dbReference>
<feature type="compositionally biased region" description="Pro residues" evidence="11">
    <location>
        <begin position="563"/>
        <end position="574"/>
    </location>
</feature>
<reference evidence="14" key="1">
    <citation type="submission" date="2023-10" db="EMBL/GenBank/DDBJ databases">
        <authorList>
            <person name="Noh H."/>
        </authorList>
    </citation>
    <scope>NUCLEOTIDE SEQUENCE</scope>
    <source>
        <strain evidence="14">DUCC4014</strain>
    </source>
</reference>
<evidence type="ECO:0000313" key="14">
    <source>
        <dbReference type="EMBL" id="WOO84599.1"/>
    </source>
</evidence>
<evidence type="ECO:0000256" key="1">
    <source>
        <dbReference type="ARBA" id="ARBA00005575"/>
    </source>
</evidence>
<feature type="region of interest" description="Disordered" evidence="11">
    <location>
        <begin position="1"/>
        <end position="29"/>
    </location>
</feature>
<name>A0AAF1BQ20_9TREE</name>
<keyword evidence="3" id="KW-0808">Transferase</keyword>
<dbReference type="SUPFAM" id="SSF56112">
    <property type="entry name" value="Protein kinase-like (PK-like)"/>
    <property type="match status" value="1"/>
</dbReference>
<feature type="cross-link" description="Glycyl lysine isopeptide (Lys-Gly) (interchain with G-Cter in SUMO2)" evidence="9">
    <location>
        <position position="311"/>
    </location>
</feature>
<dbReference type="InterPro" id="IPR008271">
    <property type="entry name" value="Ser/Thr_kinase_AS"/>
</dbReference>
<dbReference type="InterPro" id="IPR011009">
    <property type="entry name" value="Kinase-like_dom_sf"/>
</dbReference>
<keyword evidence="4 8" id="KW-0547">Nucleotide-binding</keyword>
<feature type="binding site" evidence="8 10">
    <location>
        <position position="212"/>
    </location>
    <ligand>
        <name>ATP</name>
        <dbReference type="ChEBI" id="CHEBI:30616"/>
    </ligand>
</feature>